<dbReference type="SUPFAM" id="SSF48179">
    <property type="entry name" value="6-phosphogluconate dehydrogenase C-terminal domain-like"/>
    <property type="match status" value="1"/>
</dbReference>
<keyword evidence="4 6" id="KW-0641">Proline biosynthesis</keyword>
<keyword evidence="3 4" id="KW-0560">Oxidoreductase</keyword>
<sequence>MAGSDVSGLTVGFIGFGNMAQAIARGLVRSGVVQGSQIVATTPHFDRLKAAADKLGARSFRSAQEVVAASDIVVVAVKPEQVEGALTPVLEELSSPNRFVLSIVGGYTHSWYEDFLKADTHLICAVPNTPIAVGKGILVTEQTHSLTMEQYQLFQQVFSPVALIEEVETSQVDIATTIAGCAPAFTAMYMEALADAGVKYGLARPSAYRLAAQMVEGTGALYLASGTHPGALKDQVTSPGGSTIKGVAALEKDAFRGAVIDAVDAIEGE</sequence>
<evidence type="ECO:0000256" key="2">
    <source>
        <dbReference type="ARBA" id="ARBA00022857"/>
    </source>
</evidence>
<evidence type="ECO:0000313" key="10">
    <source>
        <dbReference type="Proteomes" id="UP001321766"/>
    </source>
</evidence>
<evidence type="ECO:0000259" key="8">
    <source>
        <dbReference type="Pfam" id="PF14748"/>
    </source>
</evidence>
<dbReference type="Pfam" id="PF03807">
    <property type="entry name" value="F420_oxidored"/>
    <property type="match status" value="1"/>
</dbReference>
<comment type="pathway">
    <text evidence="4 6">Amino-acid biosynthesis; L-proline biosynthesis; L-proline from L-glutamate 5-semialdehyde: step 1/1.</text>
</comment>
<keyword evidence="4 6" id="KW-0028">Amino-acid biosynthesis</keyword>
<dbReference type="Gene3D" id="1.10.3730.10">
    <property type="entry name" value="ProC C-terminal domain-like"/>
    <property type="match status" value="1"/>
</dbReference>
<accession>A0ABM8B7K5</accession>
<feature type="domain" description="Pyrroline-5-carboxylate reductase catalytic N-terminal" evidence="7">
    <location>
        <begin position="10"/>
        <end position="104"/>
    </location>
</feature>
<evidence type="ECO:0000256" key="4">
    <source>
        <dbReference type="HAMAP-Rule" id="MF_01925"/>
    </source>
</evidence>
<evidence type="ECO:0000256" key="3">
    <source>
        <dbReference type="ARBA" id="ARBA00023002"/>
    </source>
</evidence>
<evidence type="ECO:0000313" key="9">
    <source>
        <dbReference type="EMBL" id="BDR52852.1"/>
    </source>
</evidence>
<dbReference type="PIRSF" id="PIRSF000193">
    <property type="entry name" value="Pyrrol-5-carb_rd"/>
    <property type="match status" value="1"/>
</dbReference>
<dbReference type="EC" id="1.5.1.2" evidence="4 5"/>
<dbReference type="HAMAP" id="MF_01925">
    <property type="entry name" value="P5C_reductase"/>
    <property type="match status" value="1"/>
</dbReference>
<proteinExistence type="inferred from homology"/>
<comment type="catalytic activity">
    <reaction evidence="4">
        <text>L-proline + NAD(+) = (S)-1-pyrroline-5-carboxylate + NADH + 2 H(+)</text>
        <dbReference type="Rhea" id="RHEA:14105"/>
        <dbReference type="ChEBI" id="CHEBI:15378"/>
        <dbReference type="ChEBI" id="CHEBI:17388"/>
        <dbReference type="ChEBI" id="CHEBI:57540"/>
        <dbReference type="ChEBI" id="CHEBI:57945"/>
        <dbReference type="ChEBI" id="CHEBI:60039"/>
        <dbReference type="EC" id="1.5.1.2"/>
    </reaction>
</comment>
<dbReference type="InterPro" id="IPR053790">
    <property type="entry name" value="P5CR-like_CS"/>
</dbReference>
<comment type="function">
    <text evidence="4">Catalyzes the reduction of 1-pyrroline-5-carboxylate (PCA) to L-proline.</text>
</comment>
<dbReference type="InterPro" id="IPR008927">
    <property type="entry name" value="6-PGluconate_DH-like_C_sf"/>
</dbReference>
<gene>
    <name evidence="4 9" type="primary">proC</name>
    <name evidence="9" type="ORF">KIM372_07590</name>
</gene>
<reference evidence="9 10" key="1">
    <citation type="journal article" date="2023" name="Microbiol. Spectr.">
        <title>Symbiosis of Carpenter Bees with Uncharacterized Lactic Acid Bacteria Showing NAD Auxotrophy.</title>
        <authorList>
            <person name="Kawasaki S."/>
            <person name="Ozawa K."/>
            <person name="Mori T."/>
            <person name="Yamamoto A."/>
            <person name="Ito M."/>
            <person name="Ohkuma M."/>
            <person name="Sakamoto M."/>
            <person name="Matsutani M."/>
        </authorList>
    </citation>
    <scope>NUCLEOTIDE SEQUENCE [LARGE SCALE GENOMIC DNA]</scope>
    <source>
        <strain evidence="9 10">Kim37-2</strain>
    </source>
</reference>
<evidence type="ECO:0000256" key="5">
    <source>
        <dbReference type="NCBIfam" id="TIGR00112"/>
    </source>
</evidence>
<dbReference type="InterPro" id="IPR000304">
    <property type="entry name" value="Pyrroline-COOH_reductase"/>
</dbReference>
<dbReference type="PROSITE" id="PS00521">
    <property type="entry name" value="P5CR"/>
    <property type="match status" value="1"/>
</dbReference>
<keyword evidence="10" id="KW-1185">Reference proteome</keyword>
<comment type="similarity">
    <text evidence="1 4 6">Belongs to the pyrroline-5-carboxylate reductase family.</text>
</comment>
<dbReference type="PANTHER" id="PTHR11645:SF0">
    <property type="entry name" value="PYRROLINE-5-CARBOXYLATE REDUCTASE 3"/>
    <property type="match status" value="1"/>
</dbReference>
<dbReference type="InterPro" id="IPR036291">
    <property type="entry name" value="NAD(P)-bd_dom_sf"/>
</dbReference>
<dbReference type="Pfam" id="PF14748">
    <property type="entry name" value="P5CR_dimer"/>
    <property type="match status" value="1"/>
</dbReference>
<dbReference type="PANTHER" id="PTHR11645">
    <property type="entry name" value="PYRROLINE-5-CARBOXYLATE REDUCTASE"/>
    <property type="match status" value="1"/>
</dbReference>
<dbReference type="EMBL" id="AP026798">
    <property type="protein sequence ID" value="BDR52852.1"/>
    <property type="molecule type" value="Genomic_DNA"/>
</dbReference>
<dbReference type="InterPro" id="IPR028939">
    <property type="entry name" value="P5C_Rdtase_cat_N"/>
</dbReference>
<organism evidence="9 10">
    <name type="scientific">Bombiscardovia nodaiensis</name>
    <dbReference type="NCBI Taxonomy" id="2932181"/>
    <lineage>
        <taxon>Bacteria</taxon>
        <taxon>Bacillati</taxon>
        <taxon>Actinomycetota</taxon>
        <taxon>Actinomycetes</taxon>
        <taxon>Bifidobacteriales</taxon>
        <taxon>Bifidobacteriaceae</taxon>
        <taxon>Bombiscardovia</taxon>
    </lineage>
</organism>
<evidence type="ECO:0000256" key="1">
    <source>
        <dbReference type="ARBA" id="ARBA00005525"/>
    </source>
</evidence>
<comment type="catalytic activity">
    <reaction evidence="4 6">
        <text>L-proline + NADP(+) = (S)-1-pyrroline-5-carboxylate + NADPH + 2 H(+)</text>
        <dbReference type="Rhea" id="RHEA:14109"/>
        <dbReference type="ChEBI" id="CHEBI:15378"/>
        <dbReference type="ChEBI" id="CHEBI:17388"/>
        <dbReference type="ChEBI" id="CHEBI:57783"/>
        <dbReference type="ChEBI" id="CHEBI:58349"/>
        <dbReference type="ChEBI" id="CHEBI:60039"/>
        <dbReference type="EC" id="1.5.1.2"/>
    </reaction>
</comment>
<keyword evidence="2 4" id="KW-0521">NADP</keyword>
<evidence type="ECO:0000259" key="7">
    <source>
        <dbReference type="Pfam" id="PF03807"/>
    </source>
</evidence>
<protein>
    <recommendedName>
        <fullName evidence="4 5">Pyrroline-5-carboxylate reductase</fullName>
        <shortName evidence="4">P5C reductase</shortName>
        <shortName evidence="4">P5CR</shortName>
        <ecNumber evidence="4 5">1.5.1.2</ecNumber>
    </recommendedName>
    <alternativeName>
        <fullName evidence="4">PCA reductase</fullName>
    </alternativeName>
</protein>
<dbReference type="NCBIfam" id="TIGR00112">
    <property type="entry name" value="proC"/>
    <property type="match status" value="1"/>
</dbReference>
<dbReference type="InterPro" id="IPR029036">
    <property type="entry name" value="P5CR_dimer"/>
</dbReference>
<dbReference type="Gene3D" id="3.40.50.720">
    <property type="entry name" value="NAD(P)-binding Rossmann-like Domain"/>
    <property type="match status" value="1"/>
</dbReference>
<keyword evidence="4" id="KW-0963">Cytoplasm</keyword>
<feature type="domain" description="Pyrroline-5-carboxylate reductase dimerisation" evidence="8">
    <location>
        <begin position="170"/>
        <end position="265"/>
    </location>
</feature>
<evidence type="ECO:0000256" key="6">
    <source>
        <dbReference type="RuleBase" id="RU003903"/>
    </source>
</evidence>
<comment type="subcellular location">
    <subcellularLocation>
        <location evidence="4">Cytoplasm</location>
    </subcellularLocation>
</comment>
<dbReference type="Proteomes" id="UP001321766">
    <property type="component" value="Chromosome"/>
</dbReference>
<dbReference type="SUPFAM" id="SSF51735">
    <property type="entry name" value="NAD(P)-binding Rossmann-fold domains"/>
    <property type="match status" value="1"/>
</dbReference>
<name>A0ABM8B7K5_9BIFI</name>